<dbReference type="InterPro" id="IPR001387">
    <property type="entry name" value="Cro/C1-type_HTH"/>
</dbReference>
<evidence type="ECO:0000313" key="3">
    <source>
        <dbReference type="EMBL" id="MBC5730662.1"/>
    </source>
</evidence>
<dbReference type="SMART" id="SM00530">
    <property type="entry name" value="HTH_XRE"/>
    <property type="match status" value="1"/>
</dbReference>
<gene>
    <name evidence="3" type="ORF">H8S34_07415</name>
</gene>
<reference evidence="3 4" key="1">
    <citation type="submission" date="2020-08" db="EMBL/GenBank/DDBJ databases">
        <title>Genome public.</title>
        <authorList>
            <person name="Liu C."/>
            <person name="Sun Q."/>
        </authorList>
    </citation>
    <scope>NUCLEOTIDE SEQUENCE [LARGE SCALE GENOMIC DNA]</scope>
    <source>
        <strain evidence="3 4">New-38</strain>
    </source>
</reference>
<comment type="caution">
    <text evidence="3">The sequence shown here is derived from an EMBL/GenBank/DDBJ whole genome shotgun (WGS) entry which is preliminary data.</text>
</comment>
<sequence length="80" mass="9606">MRIEPLRYERIRNMRIDRDLTQQEIAQVLHIKQNTYSQYETGTLNYPLEVVAALAQFYGTSVDYLLGLTDEQRPYPRRRE</sequence>
<evidence type="ECO:0000313" key="4">
    <source>
        <dbReference type="Proteomes" id="UP000660021"/>
    </source>
</evidence>
<evidence type="ECO:0000256" key="1">
    <source>
        <dbReference type="ARBA" id="ARBA00023125"/>
    </source>
</evidence>
<feature type="domain" description="HTH cro/C1-type" evidence="2">
    <location>
        <begin position="11"/>
        <end position="65"/>
    </location>
</feature>
<dbReference type="Proteomes" id="UP000660021">
    <property type="component" value="Unassembled WGS sequence"/>
</dbReference>
<dbReference type="InterPro" id="IPR010982">
    <property type="entry name" value="Lambda_DNA-bd_dom_sf"/>
</dbReference>
<dbReference type="Gene3D" id="1.10.260.40">
    <property type="entry name" value="lambda repressor-like DNA-binding domains"/>
    <property type="match status" value="1"/>
</dbReference>
<evidence type="ECO:0000259" key="2">
    <source>
        <dbReference type="PROSITE" id="PS50943"/>
    </source>
</evidence>
<dbReference type="PANTHER" id="PTHR46558:SF11">
    <property type="entry name" value="HTH-TYPE TRANSCRIPTIONAL REGULATOR XRE"/>
    <property type="match status" value="1"/>
</dbReference>
<proteinExistence type="predicted"/>
<dbReference type="EMBL" id="JACOPR010000003">
    <property type="protein sequence ID" value="MBC5730662.1"/>
    <property type="molecule type" value="Genomic_DNA"/>
</dbReference>
<organism evidence="3 4">
    <name type="scientific">Pseudoflavonifractor hominis</name>
    <dbReference type="NCBI Taxonomy" id="2763059"/>
    <lineage>
        <taxon>Bacteria</taxon>
        <taxon>Bacillati</taxon>
        <taxon>Bacillota</taxon>
        <taxon>Clostridia</taxon>
        <taxon>Eubacteriales</taxon>
        <taxon>Oscillospiraceae</taxon>
        <taxon>Pseudoflavonifractor</taxon>
    </lineage>
</organism>
<dbReference type="CDD" id="cd00093">
    <property type="entry name" value="HTH_XRE"/>
    <property type="match status" value="1"/>
</dbReference>
<protein>
    <submittedName>
        <fullName evidence="3">Helix-turn-helix transcriptional regulator</fullName>
    </submittedName>
</protein>
<accession>A0ABR7HT34</accession>
<keyword evidence="4" id="KW-1185">Reference proteome</keyword>
<dbReference type="PROSITE" id="PS50943">
    <property type="entry name" value="HTH_CROC1"/>
    <property type="match status" value="1"/>
</dbReference>
<dbReference type="PANTHER" id="PTHR46558">
    <property type="entry name" value="TRACRIPTIONAL REGULATORY PROTEIN-RELATED-RELATED"/>
    <property type="match status" value="1"/>
</dbReference>
<dbReference type="RefSeq" id="WP_186963512.1">
    <property type="nucleotide sequence ID" value="NZ_JACOPR010000003.1"/>
</dbReference>
<name>A0ABR7HT34_9FIRM</name>
<dbReference type="SUPFAM" id="SSF47413">
    <property type="entry name" value="lambda repressor-like DNA-binding domains"/>
    <property type="match status" value="1"/>
</dbReference>
<dbReference type="Pfam" id="PF01381">
    <property type="entry name" value="HTH_3"/>
    <property type="match status" value="1"/>
</dbReference>
<keyword evidence="1" id="KW-0238">DNA-binding</keyword>